<dbReference type="InterPro" id="IPR019223">
    <property type="entry name" value="DUF2147"/>
</dbReference>
<dbReference type="PANTHER" id="PTHR36919:SF3">
    <property type="entry name" value="BLL5882 PROTEIN"/>
    <property type="match status" value="1"/>
</dbReference>
<comment type="caution">
    <text evidence="3">The sequence shown here is derived from an EMBL/GenBank/DDBJ whole genome shotgun (WGS) entry which is preliminary data.</text>
</comment>
<dbReference type="AlphaFoldDB" id="A0AAE3VCG6"/>
<protein>
    <submittedName>
        <fullName evidence="3">Uncharacterized protein (DUF2147 family)</fullName>
    </submittedName>
</protein>
<dbReference type="Gene3D" id="2.40.128.520">
    <property type="match status" value="1"/>
</dbReference>
<evidence type="ECO:0000313" key="4">
    <source>
        <dbReference type="Proteomes" id="UP001238163"/>
    </source>
</evidence>
<name>A0AAE3VCG6_9BACT</name>
<keyword evidence="4" id="KW-1185">Reference proteome</keyword>
<dbReference type="PANTHER" id="PTHR36919">
    <property type="entry name" value="BLR1215 PROTEIN"/>
    <property type="match status" value="1"/>
</dbReference>
<gene>
    <name evidence="3" type="ORF">J3R75_000054</name>
</gene>
<dbReference type="Proteomes" id="UP001238163">
    <property type="component" value="Unassembled WGS sequence"/>
</dbReference>
<evidence type="ECO:0000313" key="3">
    <source>
        <dbReference type="EMBL" id="MDQ0287947.1"/>
    </source>
</evidence>
<dbReference type="Pfam" id="PF09917">
    <property type="entry name" value="DUF2147"/>
    <property type="match status" value="1"/>
</dbReference>
<organism evidence="3 4">
    <name type="scientific">Oligosphaera ethanolica</name>
    <dbReference type="NCBI Taxonomy" id="760260"/>
    <lineage>
        <taxon>Bacteria</taxon>
        <taxon>Pseudomonadati</taxon>
        <taxon>Lentisphaerota</taxon>
        <taxon>Oligosphaeria</taxon>
        <taxon>Oligosphaerales</taxon>
        <taxon>Oligosphaeraceae</taxon>
        <taxon>Oligosphaera</taxon>
    </lineage>
</organism>
<evidence type="ECO:0000256" key="1">
    <source>
        <dbReference type="SAM" id="SignalP"/>
    </source>
</evidence>
<feature type="signal peptide" evidence="1">
    <location>
        <begin position="1"/>
        <end position="23"/>
    </location>
</feature>
<evidence type="ECO:0000259" key="2">
    <source>
        <dbReference type="Pfam" id="PF09917"/>
    </source>
</evidence>
<reference evidence="3" key="1">
    <citation type="submission" date="2023-07" db="EMBL/GenBank/DDBJ databases">
        <title>Genomic Encyclopedia of Type Strains, Phase IV (KMG-IV): sequencing the most valuable type-strain genomes for metagenomic binning, comparative biology and taxonomic classification.</title>
        <authorList>
            <person name="Goeker M."/>
        </authorList>
    </citation>
    <scope>NUCLEOTIDE SEQUENCE</scope>
    <source>
        <strain evidence="3">DSM 24202</strain>
    </source>
</reference>
<keyword evidence="1" id="KW-0732">Signal</keyword>
<feature type="chain" id="PRO_5041994600" evidence="1">
    <location>
        <begin position="24"/>
        <end position="176"/>
    </location>
</feature>
<dbReference type="EMBL" id="JAUSVL010000001">
    <property type="protein sequence ID" value="MDQ0287947.1"/>
    <property type="molecule type" value="Genomic_DNA"/>
</dbReference>
<proteinExistence type="predicted"/>
<accession>A0AAE3VCG6</accession>
<dbReference type="RefSeq" id="WP_307259109.1">
    <property type="nucleotide sequence ID" value="NZ_JAUSVL010000001.1"/>
</dbReference>
<sequence length="176" mass="20192">MQKSLIRALCSLLLFAAASALKAADTDITGFWKIIDDETGRLRSIIALYQHQDKLYGRLVVTFHEDETVKNTIYAPVERATALPDQPFFAGLDIVWDLRWDGNKQRWDKGKILDPKKGKVYSSHISWDAKKQQLVVRSKIGPFGRNQFWLRAEDKDFPADFVLPDTSSWTPKIPRT</sequence>
<feature type="domain" description="DUF2147" evidence="2">
    <location>
        <begin position="30"/>
        <end position="151"/>
    </location>
</feature>